<sequence>LFKFPSRPQDYPESLAPLLTWIHSLPRSYFLVKVLLSLLRLANASPGTTVCIGLARHFATSVPSLSQFLNDSGYRPAVWMIYLIKTTGVDRPSTPPLHDPFGPFRSSTTGF</sequence>
<keyword evidence="2" id="KW-1185">Reference proteome</keyword>
<evidence type="ECO:0000313" key="1">
    <source>
        <dbReference type="EMBL" id="EIW87199.1"/>
    </source>
</evidence>
<name>A0A5M3N6Y4_CONPW</name>
<organism evidence="1 2">
    <name type="scientific">Coniophora puteana (strain RWD-64-598)</name>
    <name type="common">Brown rot fungus</name>
    <dbReference type="NCBI Taxonomy" id="741705"/>
    <lineage>
        <taxon>Eukaryota</taxon>
        <taxon>Fungi</taxon>
        <taxon>Dikarya</taxon>
        <taxon>Basidiomycota</taxon>
        <taxon>Agaricomycotina</taxon>
        <taxon>Agaricomycetes</taxon>
        <taxon>Agaricomycetidae</taxon>
        <taxon>Boletales</taxon>
        <taxon>Coniophorineae</taxon>
        <taxon>Coniophoraceae</taxon>
        <taxon>Coniophora</taxon>
    </lineage>
</organism>
<proteinExistence type="predicted"/>
<dbReference type="EMBL" id="JH711573">
    <property type="protein sequence ID" value="EIW87199.1"/>
    <property type="molecule type" value="Genomic_DNA"/>
</dbReference>
<dbReference type="GeneID" id="19209910"/>
<comment type="caution">
    <text evidence="1">The sequence shown here is derived from an EMBL/GenBank/DDBJ whole genome shotgun (WGS) entry which is preliminary data.</text>
</comment>
<protein>
    <submittedName>
        <fullName evidence="1">Uncharacterized protein</fullName>
    </submittedName>
</protein>
<accession>A0A5M3N6Y4</accession>
<reference evidence="2" key="1">
    <citation type="journal article" date="2012" name="Science">
        <title>The Paleozoic origin of enzymatic lignin decomposition reconstructed from 31 fungal genomes.</title>
        <authorList>
            <person name="Floudas D."/>
            <person name="Binder M."/>
            <person name="Riley R."/>
            <person name="Barry K."/>
            <person name="Blanchette R.A."/>
            <person name="Henrissat B."/>
            <person name="Martinez A.T."/>
            <person name="Otillar R."/>
            <person name="Spatafora J.W."/>
            <person name="Yadav J.S."/>
            <person name="Aerts A."/>
            <person name="Benoit I."/>
            <person name="Boyd A."/>
            <person name="Carlson A."/>
            <person name="Copeland A."/>
            <person name="Coutinho P.M."/>
            <person name="de Vries R.P."/>
            <person name="Ferreira P."/>
            <person name="Findley K."/>
            <person name="Foster B."/>
            <person name="Gaskell J."/>
            <person name="Glotzer D."/>
            <person name="Gorecki P."/>
            <person name="Heitman J."/>
            <person name="Hesse C."/>
            <person name="Hori C."/>
            <person name="Igarashi K."/>
            <person name="Jurgens J.A."/>
            <person name="Kallen N."/>
            <person name="Kersten P."/>
            <person name="Kohler A."/>
            <person name="Kuees U."/>
            <person name="Kumar T.K.A."/>
            <person name="Kuo A."/>
            <person name="LaButti K."/>
            <person name="Larrondo L.F."/>
            <person name="Lindquist E."/>
            <person name="Ling A."/>
            <person name="Lombard V."/>
            <person name="Lucas S."/>
            <person name="Lundell T."/>
            <person name="Martin R."/>
            <person name="McLaughlin D.J."/>
            <person name="Morgenstern I."/>
            <person name="Morin E."/>
            <person name="Murat C."/>
            <person name="Nagy L.G."/>
            <person name="Nolan M."/>
            <person name="Ohm R.A."/>
            <person name="Patyshakuliyeva A."/>
            <person name="Rokas A."/>
            <person name="Ruiz-Duenas F.J."/>
            <person name="Sabat G."/>
            <person name="Salamov A."/>
            <person name="Samejima M."/>
            <person name="Schmutz J."/>
            <person name="Slot J.C."/>
            <person name="St John F."/>
            <person name="Stenlid J."/>
            <person name="Sun H."/>
            <person name="Sun S."/>
            <person name="Syed K."/>
            <person name="Tsang A."/>
            <person name="Wiebenga A."/>
            <person name="Young D."/>
            <person name="Pisabarro A."/>
            <person name="Eastwood D.C."/>
            <person name="Martin F."/>
            <person name="Cullen D."/>
            <person name="Grigoriev I.V."/>
            <person name="Hibbett D.S."/>
        </authorList>
    </citation>
    <scope>NUCLEOTIDE SEQUENCE [LARGE SCALE GENOMIC DNA]</scope>
    <source>
        <strain evidence="2">RWD-64-598 SS2</strain>
    </source>
</reference>
<gene>
    <name evidence="1" type="ORF">CONPUDRAFT_79352</name>
</gene>
<feature type="non-terminal residue" evidence="1">
    <location>
        <position position="1"/>
    </location>
</feature>
<dbReference type="Proteomes" id="UP000053558">
    <property type="component" value="Unassembled WGS sequence"/>
</dbReference>
<dbReference type="RefSeq" id="XP_007762854.1">
    <property type="nucleotide sequence ID" value="XM_007764664.1"/>
</dbReference>
<dbReference type="KEGG" id="cput:CONPUDRAFT_79352"/>
<dbReference type="AlphaFoldDB" id="A0A5M3N6Y4"/>
<evidence type="ECO:0000313" key="2">
    <source>
        <dbReference type="Proteomes" id="UP000053558"/>
    </source>
</evidence>